<dbReference type="AlphaFoldDB" id="A0A1Y4LQL2"/>
<feature type="domain" description="DUF4314" evidence="1">
    <location>
        <begin position="39"/>
        <end position="103"/>
    </location>
</feature>
<dbReference type="EMBL" id="NFKL01000018">
    <property type="protein sequence ID" value="OUP56542.1"/>
    <property type="molecule type" value="Genomic_DNA"/>
</dbReference>
<reference evidence="3" key="1">
    <citation type="submission" date="2017-04" db="EMBL/GenBank/DDBJ databases">
        <title>Function of individual gut microbiota members based on whole genome sequencing of pure cultures obtained from chicken caecum.</title>
        <authorList>
            <person name="Medvecky M."/>
            <person name="Cejkova D."/>
            <person name="Polansky O."/>
            <person name="Karasova D."/>
            <person name="Kubasova T."/>
            <person name="Cizek A."/>
            <person name="Rychlik I."/>
        </authorList>
    </citation>
    <scope>NUCLEOTIDE SEQUENCE [LARGE SCALE GENOMIC DNA]</scope>
    <source>
        <strain evidence="3">An179</strain>
    </source>
</reference>
<name>A0A1Y4LQL2_9FIRM</name>
<evidence type="ECO:0000313" key="2">
    <source>
        <dbReference type="EMBL" id="OUP56542.1"/>
    </source>
</evidence>
<organism evidence="2 3">
    <name type="scientific">Butyricicoccus pullicaecorum</name>
    <dbReference type="NCBI Taxonomy" id="501571"/>
    <lineage>
        <taxon>Bacteria</taxon>
        <taxon>Bacillati</taxon>
        <taxon>Bacillota</taxon>
        <taxon>Clostridia</taxon>
        <taxon>Eubacteriales</taxon>
        <taxon>Butyricicoccaceae</taxon>
        <taxon>Butyricicoccus</taxon>
    </lineage>
</organism>
<sequence length="124" mass="13909">MFGWNVPAADPACYDAEGIPIQPGEKKAPTRSPEYQYEQAKLIRQNYQPGTKVVLDEKMEDPYREMPAGLTGIVDSVDDLGQIHCHWENGSSLALIPGVDHFHQDMTQEPVIESSEEQEPDLEL</sequence>
<proteinExistence type="predicted"/>
<accession>A0A1Y4LQL2</accession>
<dbReference type="Pfam" id="PF14192">
    <property type="entry name" value="DUF4314"/>
    <property type="match status" value="1"/>
</dbReference>
<comment type="caution">
    <text evidence="2">The sequence shown here is derived from an EMBL/GenBank/DDBJ whole genome shotgun (WGS) entry which is preliminary data.</text>
</comment>
<dbReference type="Proteomes" id="UP000195326">
    <property type="component" value="Unassembled WGS sequence"/>
</dbReference>
<dbReference type="InterPro" id="IPR025463">
    <property type="entry name" value="DUF4314"/>
</dbReference>
<gene>
    <name evidence="2" type="ORF">B5F15_12270</name>
</gene>
<evidence type="ECO:0000259" key="1">
    <source>
        <dbReference type="Pfam" id="PF14192"/>
    </source>
</evidence>
<protein>
    <recommendedName>
        <fullName evidence="1">DUF4314 domain-containing protein</fullName>
    </recommendedName>
</protein>
<evidence type="ECO:0000313" key="3">
    <source>
        <dbReference type="Proteomes" id="UP000195326"/>
    </source>
</evidence>